<dbReference type="GO" id="GO:0000111">
    <property type="term" value="C:nucleotide-excision repair factor 2 complex"/>
    <property type="evidence" value="ECO:0007669"/>
    <property type="project" value="TreeGrafter"/>
</dbReference>
<reference evidence="11" key="1">
    <citation type="submission" date="2016-07" db="EMBL/GenBank/DDBJ databases">
        <title>Multiple horizontal gene transfer events from other fungi enriched the ability of initially mycotrophic Trichoderma (Ascomycota) to feed on dead plant biomass.</title>
        <authorList>
            <consortium name="DOE Joint Genome Institute"/>
            <person name="Atanasova L."/>
            <person name="Chenthamara K."/>
            <person name="Zhang J."/>
            <person name="Grujic M."/>
            <person name="Henrissat B."/>
            <person name="Kuo A."/>
            <person name="Aerts A."/>
            <person name="Salamov A."/>
            <person name="Lipzen A."/>
            <person name="Labutti K."/>
            <person name="Barry K."/>
            <person name="Miao Y."/>
            <person name="Rahimi M.J."/>
            <person name="Shen Q."/>
            <person name="Grigoriev I.V."/>
            <person name="Kubicek C.P."/>
            <person name="Druzhinina I.S."/>
        </authorList>
    </citation>
    <scope>NUCLEOTIDE SEQUENCE [LARGE SCALE GENOMIC DNA]</scope>
    <source>
        <strain evidence="11">TUCIM 6016</strain>
    </source>
</reference>
<evidence type="ECO:0000256" key="4">
    <source>
        <dbReference type="ARBA" id="ARBA00023204"/>
    </source>
</evidence>
<dbReference type="Gene3D" id="3.90.260.10">
    <property type="entry name" value="Transglutaminase-like"/>
    <property type="match status" value="1"/>
</dbReference>
<evidence type="ECO:0000259" key="8">
    <source>
        <dbReference type="SMART" id="SM01031"/>
    </source>
</evidence>
<feature type="compositionally biased region" description="Acidic residues" evidence="6">
    <location>
        <begin position="372"/>
        <end position="390"/>
    </location>
</feature>
<dbReference type="PANTHER" id="PTHR12135:SF2">
    <property type="entry name" value="DNA REPAIR PROTEIN RAD34"/>
    <property type="match status" value="1"/>
</dbReference>
<dbReference type="GO" id="GO:0003684">
    <property type="term" value="F:damaged DNA binding"/>
    <property type="evidence" value="ECO:0007669"/>
    <property type="project" value="InterPro"/>
</dbReference>
<feature type="compositionally biased region" description="Low complexity" evidence="6">
    <location>
        <begin position="892"/>
        <end position="901"/>
    </location>
</feature>
<dbReference type="GO" id="GO:0003697">
    <property type="term" value="F:single-stranded DNA binding"/>
    <property type="evidence" value="ECO:0007669"/>
    <property type="project" value="TreeGrafter"/>
</dbReference>
<accession>A0A2T4BBM7</accession>
<gene>
    <name evidence="10" type="ORF">BBK36DRAFT_1198253</name>
</gene>
<dbReference type="PANTHER" id="PTHR12135">
    <property type="entry name" value="DNA REPAIR PROTEIN XP-C / RAD4"/>
    <property type="match status" value="1"/>
</dbReference>
<feature type="domain" description="Rad4 beta-hairpin" evidence="8">
    <location>
        <begin position="618"/>
        <end position="681"/>
    </location>
</feature>
<feature type="compositionally biased region" description="Basic residues" evidence="6">
    <location>
        <begin position="1"/>
        <end position="11"/>
    </location>
</feature>
<feature type="compositionally biased region" description="Basic residues" evidence="6">
    <location>
        <begin position="902"/>
        <end position="913"/>
    </location>
</feature>
<feature type="compositionally biased region" description="Basic and acidic residues" evidence="6">
    <location>
        <begin position="202"/>
        <end position="214"/>
    </location>
</feature>
<dbReference type="GO" id="GO:0006289">
    <property type="term" value="P:nucleotide-excision repair"/>
    <property type="evidence" value="ECO:0007669"/>
    <property type="project" value="InterPro"/>
</dbReference>
<evidence type="ECO:0000259" key="7">
    <source>
        <dbReference type="SMART" id="SM01030"/>
    </source>
</evidence>
<dbReference type="InterPro" id="IPR018328">
    <property type="entry name" value="Rad4_beta-hairpin_dom3"/>
</dbReference>
<name>A0A2T4BBM7_9HYPO</name>
<dbReference type="SMART" id="SM01031">
    <property type="entry name" value="BHD_2"/>
    <property type="match status" value="1"/>
</dbReference>
<keyword evidence="4" id="KW-0234">DNA repair</keyword>
<dbReference type="GeneID" id="36605146"/>
<dbReference type="SMART" id="SM01030">
    <property type="entry name" value="BHD_1"/>
    <property type="match status" value="1"/>
</dbReference>
<feature type="compositionally biased region" description="Acidic residues" evidence="6">
    <location>
        <begin position="860"/>
        <end position="873"/>
    </location>
</feature>
<evidence type="ECO:0000256" key="5">
    <source>
        <dbReference type="ARBA" id="ARBA00023242"/>
    </source>
</evidence>
<feature type="compositionally biased region" description="Acidic residues" evidence="6">
    <location>
        <begin position="67"/>
        <end position="81"/>
    </location>
</feature>
<proteinExistence type="inferred from homology"/>
<dbReference type="Pfam" id="PF10405">
    <property type="entry name" value="BHD_3"/>
    <property type="match status" value="1"/>
</dbReference>
<dbReference type="FunFam" id="3.30.70.2460:FF:000001">
    <property type="entry name" value="DNA repair protein Rad4 family"/>
    <property type="match status" value="1"/>
</dbReference>
<comment type="similarity">
    <text evidence="2">Belongs to the XPC family.</text>
</comment>
<sequence length="926" mass="104832">MPPYVPRKRLRALSPEDVATPDKTVGEANSLLHDLGGSGDSDSPLSSLSDSDFEDVPLAKRQRTDDSDALDDDDDDDDDIEFEDVEAPPQFAPDAPVPSGDLELTLIRDNRISLTNQFDKKGPSKRERMVRNATHCVHVLCLLWHNAVRNSWICDPEVQAIMVSHVPPRMWDEVDRWRQNSGLVKRPPPPPPPKKPAKKKGAKQESRDWGEDAKRLEDGAIDMSHGDPLFRLMKSLVAWWKQRFRVTAPGLRKWGYMSLERLDRLTKAYKEHEADDEEFGEMIESIEGFRQCATECRGSRDVGAQLLTALLRGLGMDARMVASLQPLGFGWNKLEDADPEDNENQQATPAKTTNKKATGKKSEKEQLPEATQESEDDLEPEFKDTDDESVDMTLTTPTKSLHTKKFDKDLEFPHYWTEVLSPVTKKYLSVDPIVKGTVATNRDLIETFEPRGAKADRARQVIAYVVGYSKDGTAKDVTVRYLKRQVLPGRTKGVRMPPVKMPVYNRHGKVKRYEMADWFKTAMSGYRRGSKDHPLTEVDQVEDLTDLRPAKAEKKEVKEGEETLQYYKQSKELALERHLKREEALRPGAKPVKVFKNKGKGGKVDEEDVYLRSDVVLVKSAETWHKQGRAPLAGEEPLKRVPYRAATLNRKREILEAEAMTGQKVLQGLYSFDQTDWIIPPPIKDGVIPKNEYGNIDLFAEHMCPEGAVHVPFRGVGKVCKRLGIDYAEAVVDFEFGHRMAVPVIQGVVIAKEHHDRVMAELEKDEAERVRKEDEKRRKAALGMWRKFIMGMRIVERIRQEYGEIDESVSVFGHARGGAPAGSAPKVHDEELAGGFLPEDYEEDDEDDRGHETSNFFPALDEDDQGGDGDLVMEDGRDESVEDTHIEAQAESSSKPRNSSTRSRKTRTTRRTRQTVIDDDDEEYGD</sequence>
<evidence type="ECO:0000256" key="3">
    <source>
        <dbReference type="ARBA" id="ARBA00022763"/>
    </source>
</evidence>
<dbReference type="Pfam" id="PF03835">
    <property type="entry name" value="Rad4"/>
    <property type="match status" value="1"/>
</dbReference>
<dbReference type="Gene3D" id="2.20.20.110">
    <property type="entry name" value="Rad4, beta-hairpin domain BHD1"/>
    <property type="match status" value="1"/>
</dbReference>
<dbReference type="Pfam" id="PF10403">
    <property type="entry name" value="BHD_1"/>
    <property type="match status" value="1"/>
</dbReference>
<dbReference type="InterPro" id="IPR018326">
    <property type="entry name" value="Rad4_beta-hairpin_dom1"/>
</dbReference>
<keyword evidence="11" id="KW-1185">Reference proteome</keyword>
<feature type="compositionally biased region" description="Acidic residues" evidence="6">
    <location>
        <begin position="917"/>
        <end position="926"/>
    </location>
</feature>
<evidence type="ECO:0000256" key="1">
    <source>
        <dbReference type="ARBA" id="ARBA00004123"/>
    </source>
</evidence>
<evidence type="ECO:0000313" key="11">
    <source>
        <dbReference type="Proteomes" id="UP000241546"/>
    </source>
</evidence>
<dbReference type="RefSeq" id="XP_024750056.1">
    <property type="nucleotide sequence ID" value="XM_024897028.1"/>
</dbReference>
<dbReference type="Pfam" id="PF10404">
    <property type="entry name" value="BHD_2"/>
    <property type="match status" value="1"/>
</dbReference>
<feature type="region of interest" description="Disordered" evidence="6">
    <location>
        <begin position="1"/>
        <end position="81"/>
    </location>
</feature>
<dbReference type="Gene3D" id="3.30.70.2460">
    <property type="entry name" value="Rad4, beta-hairpin domain BHD3"/>
    <property type="match status" value="1"/>
</dbReference>
<dbReference type="GO" id="GO:0005737">
    <property type="term" value="C:cytoplasm"/>
    <property type="evidence" value="ECO:0007669"/>
    <property type="project" value="TreeGrafter"/>
</dbReference>
<dbReference type="SMART" id="SM01032">
    <property type="entry name" value="BHD_3"/>
    <property type="match status" value="1"/>
</dbReference>
<dbReference type="GO" id="GO:0071942">
    <property type="term" value="C:XPC complex"/>
    <property type="evidence" value="ECO:0007669"/>
    <property type="project" value="TreeGrafter"/>
</dbReference>
<feature type="domain" description="Rad4 beta-hairpin" evidence="7">
    <location>
        <begin position="557"/>
        <end position="616"/>
    </location>
</feature>
<evidence type="ECO:0000256" key="6">
    <source>
        <dbReference type="SAM" id="MobiDB-lite"/>
    </source>
</evidence>
<feature type="domain" description="Rad4 beta-hairpin" evidence="9">
    <location>
        <begin position="688"/>
        <end position="762"/>
    </location>
</feature>
<feature type="region of interest" description="Disordered" evidence="6">
    <location>
        <begin position="181"/>
        <end position="214"/>
    </location>
</feature>
<dbReference type="GO" id="GO:0006298">
    <property type="term" value="P:mismatch repair"/>
    <property type="evidence" value="ECO:0007669"/>
    <property type="project" value="TreeGrafter"/>
</dbReference>
<evidence type="ECO:0000256" key="2">
    <source>
        <dbReference type="ARBA" id="ARBA00009525"/>
    </source>
</evidence>
<feature type="region of interest" description="Disordered" evidence="6">
    <location>
        <begin position="838"/>
        <end position="926"/>
    </location>
</feature>
<dbReference type="AlphaFoldDB" id="A0A2T4BBM7"/>
<evidence type="ECO:0000259" key="9">
    <source>
        <dbReference type="SMART" id="SM01032"/>
    </source>
</evidence>
<dbReference type="EMBL" id="KZ680212">
    <property type="protein sequence ID" value="PTB66736.1"/>
    <property type="molecule type" value="Genomic_DNA"/>
</dbReference>
<feature type="compositionally biased region" description="Basic and acidic residues" evidence="6">
    <location>
        <begin position="874"/>
        <end position="888"/>
    </location>
</feature>
<dbReference type="SUPFAM" id="SSF54001">
    <property type="entry name" value="Cysteine proteinases"/>
    <property type="match status" value="1"/>
</dbReference>
<dbReference type="OrthoDB" id="300780at2759"/>
<evidence type="ECO:0000313" key="10">
    <source>
        <dbReference type="EMBL" id="PTB66736.1"/>
    </source>
</evidence>
<dbReference type="InterPro" id="IPR018327">
    <property type="entry name" value="BHD_2"/>
</dbReference>
<keyword evidence="5" id="KW-0539">Nucleus</keyword>
<comment type="subcellular location">
    <subcellularLocation>
        <location evidence="1">Nucleus</location>
    </subcellularLocation>
</comment>
<feature type="region of interest" description="Disordered" evidence="6">
    <location>
        <begin position="335"/>
        <end position="394"/>
    </location>
</feature>
<keyword evidence="3" id="KW-0227">DNA damage</keyword>
<dbReference type="InterPro" id="IPR038765">
    <property type="entry name" value="Papain-like_cys_pep_sf"/>
</dbReference>
<dbReference type="InterPro" id="IPR004583">
    <property type="entry name" value="DNA_repair_Rad4"/>
</dbReference>
<organism evidence="10 11">
    <name type="scientific">Trichoderma citrinoviride</name>
    <dbReference type="NCBI Taxonomy" id="58853"/>
    <lineage>
        <taxon>Eukaryota</taxon>
        <taxon>Fungi</taxon>
        <taxon>Dikarya</taxon>
        <taxon>Ascomycota</taxon>
        <taxon>Pezizomycotina</taxon>
        <taxon>Sordariomycetes</taxon>
        <taxon>Hypocreomycetidae</taxon>
        <taxon>Hypocreales</taxon>
        <taxon>Hypocreaceae</taxon>
        <taxon>Trichoderma</taxon>
    </lineage>
</organism>
<dbReference type="InterPro" id="IPR018325">
    <property type="entry name" value="Rad4/PNGase_transGLS-fold"/>
</dbReference>
<dbReference type="InterPro" id="IPR042488">
    <property type="entry name" value="Rad4_BHD3_sf"/>
</dbReference>
<feature type="compositionally biased region" description="Low complexity" evidence="6">
    <location>
        <begin position="30"/>
        <end position="50"/>
    </location>
</feature>
<protein>
    <submittedName>
        <fullName evidence="10">DNA repair rad4-like protein</fullName>
    </submittedName>
</protein>
<dbReference type="Proteomes" id="UP000241546">
    <property type="component" value="Unassembled WGS sequence"/>
</dbReference>
<dbReference type="InterPro" id="IPR036985">
    <property type="entry name" value="Transglutaminase-like_sf"/>
</dbReference>